<reference evidence="2" key="1">
    <citation type="journal article" date="2023" name="G3 (Bethesda)">
        <title>Genome assembly and association tests identify interacting loci associated with vigor, precocity, and sex in interspecific pistachio rootstocks.</title>
        <authorList>
            <person name="Palmer W."/>
            <person name="Jacygrad E."/>
            <person name="Sagayaradj S."/>
            <person name="Cavanaugh K."/>
            <person name="Han R."/>
            <person name="Bertier L."/>
            <person name="Beede B."/>
            <person name="Kafkas S."/>
            <person name="Golino D."/>
            <person name="Preece J."/>
            <person name="Michelmore R."/>
        </authorList>
    </citation>
    <scope>NUCLEOTIDE SEQUENCE [LARGE SCALE GENOMIC DNA]</scope>
</reference>
<dbReference type="EMBL" id="CM047750">
    <property type="protein sequence ID" value="KAJ0008259.1"/>
    <property type="molecule type" value="Genomic_DNA"/>
</dbReference>
<comment type="caution">
    <text evidence="1">The sequence shown here is derived from an EMBL/GenBank/DDBJ whole genome shotgun (WGS) entry which is preliminary data.</text>
</comment>
<organism evidence="1 2">
    <name type="scientific">Pistacia integerrima</name>
    <dbReference type="NCBI Taxonomy" id="434235"/>
    <lineage>
        <taxon>Eukaryota</taxon>
        <taxon>Viridiplantae</taxon>
        <taxon>Streptophyta</taxon>
        <taxon>Embryophyta</taxon>
        <taxon>Tracheophyta</taxon>
        <taxon>Spermatophyta</taxon>
        <taxon>Magnoliopsida</taxon>
        <taxon>eudicotyledons</taxon>
        <taxon>Gunneridae</taxon>
        <taxon>Pentapetalae</taxon>
        <taxon>rosids</taxon>
        <taxon>malvids</taxon>
        <taxon>Sapindales</taxon>
        <taxon>Anacardiaceae</taxon>
        <taxon>Pistacia</taxon>
    </lineage>
</organism>
<sequence>MVLGKGGFGKVYHGYIDDNQVAVKMLSPSSFQGCKQFQAEVKILMSVHHKYLTTLVGYCDEGTNTAFIYEFMAKGNLQEHLLEKDGDILSWEARLRIATQAAQVVLLEIITSKPVIDKSTPEWTHKSKWVKVMLANEDIRNIVDPRLHGDFDMDSGRKTIEVAMACVSLTSSKRPTMNQVVIELNRCIAIETARKTVANDTESEHGIESINSKFQIE</sequence>
<keyword evidence="2" id="KW-1185">Reference proteome</keyword>
<proteinExistence type="predicted"/>
<gene>
    <name evidence="1" type="ORF">Pint_29497</name>
</gene>
<evidence type="ECO:0000313" key="2">
    <source>
        <dbReference type="Proteomes" id="UP001163603"/>
    </source>
</evidence>
<evidence type="ECO:0000313" key="1">
    <source>
        <dbReference type="EMBL" id="KAJ0008259.1"/>
    </source>
</evidence>
<protein>
    <submittedName>
        <fullName evidence="1">Uncharacterized protein</fullName>
    </submittedName>
</protein>
<name>A0ACC0X3U7_9ROSI</name>
<accession>A0ACC0X3U7</accession>
<dbReference type="Proteomes" id="UP001163603">
    <property type="component" value="Chromosome 15"/>
</dbReference>